<feature type="compositionally biased region" description="Low complexity" evidence="19">
    <location>
        <begin position="348"/>
        <end position="378"/>
    </location>
</feature>
<evidence type="ECO:0000256" key="20">
    <source>
        <dbReference type="SAM" id="SignalP"/>
    </source>
</evidence>
<dbReference type="PANTHER" id="PTHR10963:SF68">
    <property type="entry name" value="GLYCOSIDASE CRH1-RELATED"/>
    <property type="match status" value="1"/>
</dbReference>
<feature type="active site" description="Nucleophile" evidence="17">
    <location>
        <position position="119"/>
    </location>
</feature>
<evidence type="ECO:0000256" key="9">
    <source>
        <dbReference type="ARBA" id="ARBA00023136"/>
    </source>
</evidence>
<evidence type="ECO:0000256" key="17">
    <source>
        <dbReference type="PIRSR" id="PIRSR037299-1"/>
    </source>
</evidence>
<feature type="chain" id="PRO_5041360622" description="Crh-like protein" evidence="20">
    <location>
        <begin position="23"/>
        <end position="488"/>
    </location>
</feature>
<evidence type="ECO:0000256" key="4">
    <source>
        <dbReference type="ARBA" id="ARBA00022622"/>
    </source>
</evidence>
<evidence type="ECO:0000256" key="19">
    <source>
        <dbReference type="SAM" id="MobiDB-lite"/>
    </source>
</evidence>
<keyword evidence="23" id="KW-1185">Reference proteome</keyword>
<evidence type="ECO:0000256" key="6">
    <source>
        <dbReference type="ARBA" id="ARBA00022679"/>
    </source>
</evidence>
<keyword evidence="8 16" id="KW-0378">Hydrolase</keyword>
<evidence type="ECO:0000256" key="5">
    <source>
        <dbReference type="ARBA" id="ARBA00022676"/>
    </source>
</evidence>
<evidence type="ECO:0000256" key="11">
    <source>
        <dbReference type="ARBA" id="ARBA00023180"/>
    </source>
</evidence>
<evidence type="ECO:0000256" key="7">
    <source>
        <dbReference type="ARBA" id="ARBA00022729"/>
    </source>
</evidence>
<keyword evidence="13 22" id="KW-0326">Glycosidase</keyword>
<reference evidence="22" key="1">
    <citation type="journal article" date="2023" name="Genome Biol. Evol.">
        <title>First Whole Genome Sequence and Flow Cytometry Genome Size Data for the Lichen-Forming Fungus Ramalina farinacea (Ascomycota).</title>
        <authorList>
            <person name="Llewellyn T."/>
            <person name="Mian S."/>
            <person name="Hill R."/>
            <person name="Leitch I.J."/>
            <person name="Gaya E."/>
        </authorList>
    </citation>
    <scope>NUCLEOTIDE SEQUENCE</scope>
    <source>
        <strain evidence="22">LIQ254RAFAR</strain>
    </source>
</reference>
<gene>
    <name evidence="22" type="primary">CRH1</name>
    <name evidence="22" type="ORF">OHK93_001035</name>
</gene>
<feature type="active site" description="Proton donor" evidence="17">
    <location>
        <position position="123"/>
    </location>
</feature>
<dbReference type="GO" id="GO:0031505">
    <property type="term" value="P:fungal-type cell wall organization"/>
    <property type="evidence" value="ECO:0007669"/>
    <property type="project" value="TreeGrafter"/>
</dbReference>
<dbReference type="GO" id="GO:0009277">
    <property type="term" value="C:fungal-type cell wall"/>
    <property type="evidence" value="ECO:0007669"/>
    <property type="project" value="TreeGrafter"/>
</dbReference>
<dbReference type="Gene3D" id="2.60.120.200">
    <property type="match status" value="1"/>
</dbReference>
<comment type="similarity">
    <text evidence="15">Belongs to the glycosyl hydrolase 16 family. CRH1 subfamily.</text>
</comment>
<evidence type="ECO:0000256" key="3">
    <source>
        <dbReference type="ARBA" id="ARBA00004589"/>
    </source>
</evidence>
<dbReference type="PROSITE" id="PS51762">
    <property type="entry name" value="GH16_2"/>
    <property type="match status" value="1"/>
</dbReference>
<evidence type="ECO:0000256" key="2">
    <source>
        <dbReference type="ARBA" id="ARBA00004196"/>
    </source>
</evidence>
<dbReference type="InterPro" id="IPR000757">
    <property type="entry name" value="Beta-glucanase-like"/>
</dbReference>
<evidence type="ECO:0000256" key="12">
    <source>
        <dbReference type="ARBA" id="ARBA00023288"/>
    </source>
</evidence>
<evidence type="ECO:0000259" key="21">
    <source>
        <dbReference type="PROSITE" id="PS51762"/>
    </source>
</evidence>
<evidence type="ECO:0000256" key="13">
    <source>
        <dbReference type="ARBA" id="ARBA00023295"/>
    </source>
</evidence>
<keyword evidence="10 18" id="KW-1015">Disulfide bond</keyword>
<keyword evidence="5" id="KW-0328">Glycosyltransferase</keyword>
<keyword evidence="12" id="KW-0449">Lipoprotein</keyword>
<comment type="subcellular location">
    <subcellularLocation>
        <location evidence="2">Cell envelope</location>
    </subcellularLocation>
    <subcellularLocation>
        <location evidence="3">Membrane</location>
        <topology evidence="3">Lipid-anchor</topology>
        <topology evidence="3">GPI-anchor</topology>
    </subcellularLocation>
</comment>
<sequence>MKSQSLSAALVISSSIISLAVAQTYSQCNPLTGGSCPADTALGKSVDISLSAESDSFTPQGNPTYGSDGVSLTVAKDGDSPQLTSKWYIMFGHVEFVVKAAPGTGIVSSAVLQSNDLDEIDWEWLGGDDNQVQSNYFGQGKTLSYNRGAFHSAPGNHDGFKTYTIDWTADQVVWSIDGQSVRALSSSTASQYPYPQTPMMVKVGAWCGGCPSNAPGTIQWAGGAANIPSGGSTMQVKSISVTDYSTGSQYKYSGTDGTWQSITAVGGSVNPQGGKGSPAGSSAPEVSATTNSGPMPFQGTHSDKSTNVAQPNAGGWTPTTLATSGTPTVTTYPGLPDGWTVTSSGKVLPPSAAPVTSPPVTSSSPSALSPQPSPAGGSDSVTLFNGQGFPIVVPVGTGETPAQGHYDDKGFLITTGLDSRALPASEASTFAIPTTSGSAVQAEAASASRTAPSISKSTSKPTSAASRVKFCSKAFGGALSMIAGAFLL</sequence>
<comment type="catalytic activity">
    <reaction evidence="1">
        <text>Random endo-hydrolysis of N-acetyl-beta-D-glucosaminide (1-&gt;4)-beta-linkages in chitin and chitodextrins.</text>
        <dbReference type="EC" id="3.2.1.14"/>
    </reaction>
</comment>
<evidence type="ECO:0000256" key="18">
    <source>
        <dbReference type="PIRSR" id="PIRSR037299-2"/>
    </source>
</evidence>
<dbReference type="InterPro" id="IPR013320">
    <property type="entry name" value="ConA-like_dom_sf"/>
</dbReference>
<evidence type="ECO:0000256" key="8">
    <source>
        <dbReference type="ARBA" id="ARBA00022801"/>
    </source>
</evidence>
<dbReference type="AlphaFoldDB" id="A0AA43QNQ8"/>
<evidence type="ECO:0000313" key="23">
    <source>
        <dbReference type="Proteomes" id="UP001161017"/>
    </source>
</evidence>
<proteinExistence type="inferred from homology"/>
<protein>
    <recommendedName>
        <fullName evidence="16">Crh-like protein</fullName>
        <ecNumber evidence="16">3.2.-.-</ecNumber>
    </recommendedName>
</protein>
<evidence type="ECO:0000256" key="15">
    <source>
        <dbReference type="ARBA" id="ARBA00038074"/>
    </source>
</evidence>
<feature type="domain" description="GH16" evidence="21">
    <location>
        <begin position="51"/>
        <end position="247"/>
    </location>
</feature>
<dbReference type="InterPro" id="IPR017168">
    <property type="entry name" value="CHR-like"/>
</dbReference>
<keyword evidence="7 20" id="KW-0732">Signal</keyword>
<keyword evidence="9 16" id="KW-0472">Membrane</keyword>
<accession>A0AA43QNQ8</accession>
<dbReference type="InterPro" id="IPR050546">
    <property type="entry name" value="Glycosyl_Hydrlase_16"/>
</dbReference>
<feature type="region of interest" description="Disordered" evidence="19">
    <location>
        <begin position="264"/>
        <end position="382"/>
    </location>
</feature>
<dbReference type="EC" id="3.2.-.-" evidence="16"/>
<dbReference type="GO" id="GO:0098552">
    <property type="term" value="C:side of membrane"/>
    <property type="evidence" value="ECO:0007669"/>
    <property type="project" value="UniProtKB-KW"/>
</dbReference>
<dbReference type="GO" id="GO:0005975">
    <property type="term" value="P:carbohydrate metabolic process"/>
    <property type="evidence" value="ECO:0007669"/>
    <property type="project" value="InterPro"/>
</dbReference>
<evidence type="ECO:0000313" key="22">
    <source>
        <dbReference type="EMBL" id="MDI1489837.1"/>
    </source>
</evidence>
<name>A0AA43QNQ8_9LECA</name>
<dbReference type="GO" id="GO:0016757">
    <property type="term" value="F:glycosyltransferase activity"/>
    <property type="evidence" value="ECO:0007669"/>
    <property type="project" value="UniProtKB-KW"/>
</dbReference>
<evidence type="ECO:0000256" key="1">
    <source>
        <dbReference type="ARBA" id="ARBA00000822"/>
    </source>
</evidence>
<dbReference type="CDD" id="cd02183">
    <property type="entry name" value="GH16_fungal_CRH1_transglycosylase"/>
    <property type="match status" value="1"/>
</dbReference>
<keyword evidence="14" id="KW-0961">Cell wall biogenesis/degradation</keyword>
<feature type="compositionally biased region" description="Low complexity" evidence="19">
    <location>
        <begin position="317"/>
        <end position="331"/>
    </location>
</feature>
<dbReference type="GO" id="GO:0008843">
    <property type="term" value="F:endochitinase activity"/>
    <property type="evidence" value="ECO:0007669"/>
    <property type="project" value="UniProtKB-EC"/>
</dbReference>
<dbReference type="SUPFAM" id="SSF49899">
    <property type="entry name" value="Concanavalin A-like lectins/glucanases"/>
    <property type="match status" value="1"/>
</dbReference>
<dbReference type="EMBL" id="JAPUFD010000010">
    <property type="protein sequence ID" value="MDI1489837.1"/>
    <property type="molecule type" value="Genomic_DNA"/>
</dbReference>
<feature type="signal peptide" evidence="20">
    <location>
        <begin position="1"/>
        <end position="22"/>
    </location>
</feature>
<dbReference type="Proteomes" id="UP001161017">
    <property type="component" value="Unassembled WGS sequence"/>
</dbReference>
<evidence type="ECO:0000256" key="14">
    <source>
        <dbReference type="ARBA" id="ARBA00023316"/>
    </source>
</evidence>
<dbReference type="Pfam" id="PF00722">
    <property type="entry name" value="Glyco_hydro_16"/>
    <property type="match status" value="1"/>
</dbReference>
<evidence type="ECO:0000256" key="16">
    <source>
        <dbReference type="PIRNR" id="PIRNR037299"/>
    </source>
</evidence>
<dbReference type="PANTHER" id="PTHR10963">
    <property type="entry name" value="GLYCOSYL HYDROLASE-RELATED"/>
    <property type="match status" value="1"/>
</dbReference>
<organism evidence="22 23">
    <name type="scientific">Ramalina farinacea</name>
    <dbReference type="NCBI Taxonomy" id="258253"/>
    <lineage>
        <taxon>Eukaryota</taxon>
        <taxon>Fungi</taxon>
        <taxon>Dikarya</taxon>
        <taxon>Ascomycota</taxon>
        <taxon>Pezizomycotina</taxon>
        <taxon>Lecanoromycetes</taxon>
        <taxon>OSLEUM clade</taxon>
        <taxon>Lecanoromycetidae</taxon>
        <taxon>Lecanorales</taxon>
        <taxon>Lecanorineae</taxon>
        <taxon>Ramalinaceae</taxon>
        <taxon>Ramalina</taxon>
    </lineage>
</organism>
<keyword evidence="11" id="KW-0325">Glycoprotein</keyword>
<evidence type="ECO:0000256" key="10">
    <source>
        <dbReference type="ARBA" id="ARBA00023157"/>
    </source>
</evidence>
<keyword evidence="4" id="KW-0336">GPI-anchor</keyword>
<feature type="disulfide bond" evidence="18">
    <location>
        <begin position="28"/>
        <end position="36"/>
    </location>
</feature>
<comment type="caution">
    <text evidence="22">The sequence shown here is derived from an EMBL/GenBank/DDBJ whole genome shotgun (WGS) entry which is preliminary data.</text>
</comment>
<keyword evidence="6" id="KW-0808">Transferase</keyword>
<dbReference type="PIRSF" id="PIRSF037299">
    <property type="entry name" value="Glycosidase_CRH1_prd"/>
    <property type="match status" value="1"/>
</dbReference>